<evidence type="ECO:0000313" key="2">
    <source>
        <dbReference type="EMBL" id="SMP45428.1"/>
    </source>
</evidence>
<keyword evidence="3" id="KW-1185">Reference proteome</keyword>
<dbReference type="RefSeq" id="WP_283408209.1">
    <property type="nucleotide sequence ID" value="NZ_FXUF01000002.1"/>
</dbReference>
<dbReference type="Proteomes" id="UP001158066">
    <property type="component" value="Unassembled WGS sequence"/>
</dbReference>
<accession>A0AA45WTZ2</accession>
<feature type="domain" description="Rubrerythrin diiron-binding" evidence="1">
    <location>
        <begin position="8"/>
        <end position="150"/>
    </location>
</feature>
<organism evidence="2 3">
    <name type="scientific">Anoxynatronum buryatiense</name>
    <dbReference type="NCBI Taxonomy" id="489973"/>
    <lineage>
        <taxon>Bacteria</taxon>
        <taxon>Bacillati</taxon>
        <taxon>Bacillota</taxon>
        <taxon>Clostridia</taxon>
        <taxon>Eubacteriales</taxon>
        <taxon>Clostridiaceae</taxon>
        <taxon>Anoxynatronum</taxon>
    </lineage>
</organism>
<dbReference type="PANTHER" id="PTHR33531">
    <property type="entry name" value="RUBRERYTHRIN SUBFAMILY"/>
    <property type="match status" value="1"/>
</dbReference>
<dbReference type="GO" id="GO:0016491">
    <property type="term" value="F:oxidoreductase activity"/>
    <property type="evidence" value="ECO:0007669"/>
    <property type="project" value="InterPro"/>
</dbReference>
<dbReference type="InterPro" id="IPR003251">
    <property type="entry name" value="Rr_diiron-bd_dom"/>
</dbReference>
<dbReference type="InterPro" id="IPR012347">
    <property type="entry name" value="Ferritin-like"/>
</dbReference>
<gene>
    <name evidence="2" type="ORF">SAMN06296020_102307</name>
</gene>
<comment type="caution">
    <text evidence="2">The sequence shown here is derived from an EMBL/GenBank/DDBJ whole genome shotgun (WGS) entry which is preliminary data.</text>
</comment>
<protein>
    <submittedName>
        <fullName evidence="2">Rubrerythrin</fullName>
    </submittedName>
</protein>
<sequence length="166" mass="19908">MKQNYQNIIRYAMERELQGVDFFRHQSEKVSLASAKDMLLRLADVEMDHYEYLKEQLEHFEKHQTFKEVDFDLDREKNIFADRAENELLDQQVTESMVPDMSVLRTAYLMEKDFAEFYQNAADNTDDPSAKKLFHTLALWEQGHEKLFKEEHQRLMEDYMSQPWGG</sequence>
<dbReference type="EMBL" id="FXUF01000002">
    <property type="protein sequence ID" value="SMP45428.1"/>
    <property type="molecule type" value="Genomic_DNA"/>
</dbReference>
<dbReference type="AlphaFoldDB" id="A0AA45WTZ2"/>
<dbReference type="PANTHER" id="PTHR33531:SF7">
    <property type="entry name" value="HYPOTHETICAL MEMBRANE PROTEIN, CONSERVED"/>
    <property type="match status" value="1"/>
</dbReference>
<dbReference type="GO" id="GO:0046872">
    <property type="term" value="F:metal ion binding"/>
    <property type="evidence" value="ECO:0007669"/>
    <property type="project" value="InterPro"/>
</dbReference>
<name>A0AA45WTZ2_9CLOT</name>
<dbReference type="Pfam" id="PF02915">
    <property type="entry name" value="Rubrerythrin"/>
    <property type="match status" value="1"/>
</dbReference>
<evidence type="ECO:0000259" key="1">
    <source>
        <dbReference type="Pfam" id="PF02915"/>
    </source>
</evidence>
<dbReference type="SUPFAM" id="SSF47240">
    <property type="entry name" value="Ferritin-like"/>
    <property type="match status" value="1"/>
</dbReference>
<evidence type="ECO:0000313" key="3">
    <source>
        <dbReference type="Proteomes" id="UP001158066"/>
    </source>
</evidence>
<dbReference type="CDD" id="cd01045">
    <property type="entry name" value="Ferritin_like_AB"/>
    <property type="match status" value="1"/>
</dbReference>
<dbReference type="Gene3D" id="1.20.1260.10">
    <property type="match status" value="1"/>
</dbReference>
<dbReference type="InterPro" id="IPR009078">
    <property type="entry name" value="Ferritin-like_SF"/>
</dbReference>
<reference evidence="2" key="1">
    <citation type="submission" date="2017-05" db="EMBL/GenBank/DDBJ databases">
        <authorList>
            <person name="Varghese N."/>
            <person name="Submissions S."/>
        </authorList>
    </citation>
    <scope>NUCLEOTIDE SEQUENCE</scope>
    <source>
        <strain evidence="2">Su22</strain>
    </source>
</reference>
<proteinExistence type="predicted"/>